<name>A0A286GQV1_9BACT</name>
<dbReference type="PANTHER" id="PTHR37319:SF1">
    <property type="entry name" value="TRANSPOSASE TN5 DIMERISATION DOMAIN-CONTAINING PROTEIN"/>
    <property type="match status" value="1"/>
</dbReference>
<proteinExistence type="predicted"/>
<feature type="domain" description="Transposase IS4-like" evidence="1">
    <location>
        <begin position="164"/>
        <end position="353"/>
    </location>
</feature>
<protein>
    <submittedName>
        <fullName evidence="2">Transposase DDE domain-containing protein</fullName>
    </submittedName>
</protein>
<dbReference type="InterPro" id="IPR012337">
    <property type="entry name" value="RNaseH-like_sf"/>
</dbReference>
<organism evidence="2 3">
    <name type="scientific">Spirosoma fluviale</name>
    <dbReference type="NCBI Taxonomy" id="1597977"/>
    <lineage>
        <taxon>Bacteria</taxon>
        <taxon>Pseudomonadati</taxon>
        <taxon>Bacteroidota</taxon>
        <taxon>Cytophagia</taxon>
        <taxon>Cytophagales</taxon>
        <taxon>Cytophagaceae</taxon>
        <taxon>Spirosoma</taxon>
    </lineage>
</organism>
<gene>
    <name evidence="2" type="ORF">SAMN06269250_5732</name>
</gene>
<dbReference type="Pfam" id="PF01609">
    <property type="entry name" value="DDE_Tnp_1"/>
    <property type="match status" value="1"/>
</dbReference>
<dbReference type="Gene3D" id="3.90.350.10">
    <property type="entry name" value="Transposase Inhibitor Protein From Tn5, Chain A, domain 1"/>
    <property type="match status" value="1"/>
</dbReference>
<evidence type="ECO:0000259" key="1">
    <source>
        <dbReference type="Pfam" id="PF01609"/>
    </source>
</evidence>
<dbReference type="SUPFAM" id="SSF53098">
    <property type="entry name" value="Ribonuclease H-like"/>
    <property type="match status" value="1"/>
</dbReference>
<dbReference type="AlphaFoldDB" id="A0A286GQV1"/>
<dbReference type="GO" id="GO:0003677">
    <property type="term" value="F:DNA binding"/>
    <property type="evidence" value="ECO:0007669"/>
    <property type="project" value="InterPro"/>
</dbReference>
<dbReference type="OrthoDB" id="940548at2"/>
<dbReference type="InterPro" id="IPR047768">
    <property type="entry name" value="Tn5p-like"/>
</dbReference>
<dbReference type="GO" id="GO:0006313">
    <property type="term" value="P:DNA transposition"/>
    <property type="evidence" value="ECO:0007669"/>
    <property type="project" value="InterPro"/>
</dbReference>
<dbReference type="Gene3D" id="1.10.740.10">
    <property type="entry name" value="Transferase Inhibitor Protein From Tn5, Chain"/>
    <property type="match status" value="1"/>
</dbReference>
<accession>A0A286GQV1</accession>
<evidence type="ECO:0000313" key="2">
    <source>
        <dbReference type="EMBL" id="SOD97344.1"/>
    </source>
</evidence>
<dbReference type="GO" id="GO:0004803">
    <property type="term" value="F:transposase activity"/>
    <property type="evidence" value="ECO:0007669"/>
    <property type="project" value="InterPro"/>
</dbReference>
<dbReference type="InterPro" id="IPR014737">
    <property type="entry name" value="Transposase_Tn5-like_C"/>
</dbReference>
<dbReference type="InterPro" id="IPR002559">
    <property type="entry name" value="Transposase_11"/>
</dbReference>
<dbReference type="PANTHER" id="PTHR37319">
    <property type="entry name" value="TRANSPOSASE"/>
    <property type="match status" value="1"/>
</dbReference>
<reference evidence="3" key="1">
    <citation type="submission" date="2017-09" db="EMBL/GenBank/DDBJ databases">
        <authorList>
            <person name="Varghese N."/>
            <person name="Submissions S."/>
        </authorList>
    </citation>
    <scope>NUCLEOTIDE SEQUENCE [LARGE SCALE GENOMIC DNA]</scope>
    <source>
        <strain evidence="3">DSM 29961</strain>
    </source>
</reference>
<dbReference type="InterPro" id="IPR054836">
    <property type="entry name" value="Tn5_transposase"/>
</dbReference>
<sequence length="463" mass="52359">MYLPDLRLENVLSQFTQRVAAKQSLIMRQLANCRKEEIQFGRFLANPRVSREALEKNLYAQCAAGIDPHSHLLLLEDTSQLAFGLQRSIDGLGKLAQGLKQGFYLHPVLTLDATTGACHGIAAVEFRNRPQVEDGLTAQQRKVARDQLCFEDKESYRWQSSIAQAIDQLPTTTKKTAIMDREGDIYAVIVGLHKTLGVDYLIRSRLDRLLVSPPKLYPTIQAWPLALTIELDLPATDGRSAHLARLEIRFGQVMLKKSASKTRQALPPSYPSWVVWVQEVAQTVVNQESPIEWVLLTSHQIQSAQQALVIVGYYKQRWNVEQVFRVLKTKCFRFESSQLSTYEKLRKLMLVALLGSVKILQLIRAREGHSQQGLGVVFSGEEATFLAVLKPKLEGQTSKQQNPHPKESLAFGAWLIARLGGWSGYESQRPPGPIDFFTGLQRFYDQWQGFLLAQAYQKDVYIP</sequence>
<dbReference type="NCBIfam" id="NF033590">
    <property type="entry name" value="transpos_IS4_3"/>
    <property type="match status" value="1"/>
</dbReference>
<dbReference type="Proteomes" id="UP000219452">
    <property type="component" value="Unassembled WGS sequence"/>
</dbReference>
<evidence type="ECO:0000313" key="3">
    <source>
        <dbReference type="Proteomes" id="UP000219452"/>
    </source>
</evidence>
<dbReference type="EMBL" id="OCNH01000007">
    <property type="protein sequence ID" value="SOD97344.1"/>
    <property type="molecule type" value="Genomic_DNA"/>
</dbReference>
<keyword evidence="3" id="KW-1185">Reference proteome</keyword>